<name>A0AAV0HPL1_9ROSI</name>
<organism evidence="1 2">
    <name type="scientific">Linum tenue</name>
    <dbReference type="NCBI Taxonomy" id="586396"/>
    <lineage>
        <taxon>Eukaryota</taxon>
        <taxon>Viridiplantae</taxon>
        <taxon>Streptophyta</taxon>
        <taxon>Embryophyta</taxon>
        <taxon>Tracheophyta</taxon>
        <taxon>Spermatophyta</taxon>
        <taxon>Magnoliopsida</taxon>
        <taxon>eudicotyledons</taxon>
        <taxon>Gunneridae</taxon>
        <taxon>Pentapetalae</taxon>
        <taxon>rosids</taxon>
        <taxon>fabids</taxon>
        <taxon>Malpighiales</taxon>
        <taxon>Linaceae</taxon>
        <taxon>Linum</taxon>
    </lineage>
</organism>
<keyword evidence="2" id="KW-1185">Reference proteome</keyword>
<protein>
    <submittedName>
        <fullName evidence="1">Uncharacterized protein</fullName>
    </submittedName>
</protein>
<gene>
    <name evidence="1" type="ORF">LITE_LOCUS5127</name>
</gene>
<dbReference type="EMBL" id="CAMGYJ010000002">
    <property type="protein sequence ID" value="CAI0386468.1"/>
    <property type="molecule type" value="Genomic_DNA"/>
</dbReference>
<proteinExistence type="predicted"/>
<sequence>MKAFRGLLSACQTQSLKLYLMPDSTVRLLFRPSPFRRFFPGRIRSLRRRLEVGKRIPI</sequence>
<evidence type="ECO:0000313" key="1">
    <source>
        <dbReference type="EMBL" id="CAI0386468.1"/>
    </source>
</evidence>
<dbReference type="AlphaFoldDB" id="A0AAV0HPL1"/>
<evidence type="ECO:0000313" key="2">
    <source>
        <dbReference type="Proteomes" id="UP001154282"/>
    </source>
</evidence>
<accession>A0AAV0HPL1</accession>
<reference evidence="1" key="1">
    <citation type="submission" date="2022-08" db="EMBL/GenBank/DDBJ databases">
        <authorList>
            <person name="Gutierrez-Valencia J."/>
        </authorList>
    </citation>
    <scope>NUCLEOTIDE SEQUENCE</scope>
</reference>
<comment type="caution">
    <text evidence="1">The sequence shown here is derived from an EMBL/GenBank/DDBJ whole genome shotgun (WGS) entry which is preliminary data.</text>
</comment>
<dbReference type="Proteomes" id="UP001154282">
    <property type="component" value="Unassembled WGS sequence"/>
</dbReference>